<gene>
    <name evidence="10" type="primary">yhhJ</name>
    <name evidence="10" type="ORF">BSF38_01228</name>
</gene>
<keyword evidence="4" id="KW-1003">Cell membrane</keyword>
<keyword evidence="3" id="KW-0813">Transport</keyword>
<sequence length="374" mass="41325">METLANIFWLGTKELRSLRSDRVLVVFVIYAFSLAIITQARGTSSEVYNASIAFVDEDHSTLSKKLIHAFFPPQFKPPVEIAAREADAAMDSGRFMFVVVIPPRYELNLRAGRRAEVQVNIDATAMLQASVGASYIQNILSTETADFLSRSNAKFTYPAQLVVRKAFNPNGDTSWFSSIVAMINQVTMLTTILTGAALIREREHGTIEHLLVMPLSALEIALAKVWSNALVILIAVLASLFFVIRGVLHVPIAGSPMLFLFGVVLYLFFATALGVFLGTIARTMAQFALLIMLILMVLQLLSGGSTPVESQPPWLQKLTFLLPSRHFVSFSQSIIYRGAGLESVWPNFLAVALIGLAFFIFSLKLFRRSISLSR</sequence>
<dbReference type="Proteomes" id="UP000186309">
    <property type="component" value="Chromosome"/>
</dbReference>
<proteinExistence type="inferred from homology"/>
<keyword evidence="11" id="KW-1185">Reference proteome</keyword>
<dbReference type="RefSeq" id="WP_076343956.1">
    <property type="nucleotide sequence ID" value="NZ_CP019082.1"/>
</dbReference>
<reference evidence="11" key="1">
    <citation type="submission" date="2016-12" db="EMBL/GenBank/DDBJ databases">
        <title>Comparative genomics of four Isosphaeraceae planctomycetes: a common pool of plasmids and glycoside hydrolase genes.</title>
        <authorList>
            <person name="Ivanova A."/>
        </authorList>
    </citation>
    <scope>NUCLEOTIDE SEQUENCE [LARGE SCALE GENOMIC DNA]</scope>
    <source>
        <strain evidence="11">PX4</strain>
    </source>
</reference>
<dbReference type="GO" id="GO:0005886">
    <property type="term" value="C:plasma membrane"/>
    <property type="evidence" value="ECO:0007669"/>
    <property type="project" value="UniProtKB-SubCell"/>
</dbReference>
<feature type="transmembrane region" description="Helical" evidence="8">
    <location>
        <begin position="23"/>
        <end position="40"/>
    </location>
</feature>
<dbReference type="GO" id="GO:0140359">
    <property type="term" value="F:ABC-type transporter activity"/>
    <property type="evidence" value="ECO:0007669"/>
    <property type="project" value="InterPro"/>
</dbReference>
<evidence type="ECO:0000256" key="8">
    <source>
        <dbReference type="SAM" id="Phobius"/>
    </source>
</evidence>
<dbReference type="PROSITE" id="PS51012">
    <property type="entry name" value="ABC_TM2"/>
    <property type="match status" value="1"/>
</dbReference>
<dbReference type="InterPro" id="IPR051449">
    <property type="entry name" value="ABC-2_transporter_component"/>
</dbReference>
<evidence type="ECO:0000256" key="4">
    <source>
        <dbReference type="ARBA" id="ARBA00022475"/>
    </source>
</evidence>
<dbReference type="Gene3D" id="3.40.1710.10">
    <property type="entry name" value="abc type-2 transporter like domain"/>
    <property type="match status" value="1"/>
</dbReference>
<dbReference type="PANTHER" id="PTHR30294">
    <property type="entry name" value="MEMBRANE COMPONENT OF ABC TRANSPORTER YHHJ-RELATED"/>
    <property type="match status" value="1"/>
</dbReference>
<dbReference type="EMBL" id="CP019082">
    <property type="protein sequence ID" value="APW59774.1"/>
    <property type="molecule type" value="Genomic_DNA"/>
</dbReference>
<feature type="domain" description="ABC transmembrane type-2" evidence="9">
    <location>
        <begin position="133"/>
        <end position="369"/>
    </location>
</feature>
<accession>A0A1U7CLF6</accession>
<feature type="transmembrane region" description="Helical" evidence="8">
    <location>
        <begin position="287"/>
        <end position="305"/>
    </location>
</feature>
<dbReference type="InterPro" id="IPR047817">
    <property type="entry name" value="ABC2_TM_bact-type"/>
</dbReference>
<name>A0A1U7CLF6_9BACT</name>
<dbReference type="InterPro" id="IPR013525">
    <property type="entry name" value="ABC2_TM"/>
</dbReference>
<dbReference type="OrthoDB" id="9776218at2"/>
<keyword evidence="5 8" id="KW-0812">Transmembrane</keyword>
<keyword evidence="6 8" id="KW-1133">Transmembrane helix</keyword>
<evidence type="ECO:0000256" key="1">
    <source>
        <dbReference type="ARBA" id="ARBA00004651"/>
    </source>
</evidence>
<dbReference type="KEGG" id="pbor:BSF38_01228"/>
<dbReference type="STRING" id="1387353.BSF38_01228"/>
<evidence type="ECO:0000256" key="2">
    <source>
        <dbReference type="ARBA" id="ARBA00007783"/>
    </source>
</evidence>
<evidence type="ECO:0000259" key="9">
    <source>
        <dbReference type="PROSITE" id="PS51012"/>
    </source>
</evidence>
<feature type="transmembrane region" description="Helical" evidence="8">
    <location>
        <begin position="348"/>
        <end position="366"/>
    </location>
</feature>
<comment type="subcellular location">
    <subcellularLocation>
        <location evidence="1">Cell membrane</location>
        <topology evidence="1">Multi-pass membrane protein</topology>
    </subcellularLocation>
</comment>
<dbReference type="Pfam" id="PF12698">
    <property type="entry name" value="ABC2_membrane_3"/>
    <property type="match status" value="1"/>
</dbReference>
<protein>
    <submittedName>
        <fullName evidence="10">Inner membrane transport permease YhhJ</fullName>
    </submittedName>
</protein>
<evidence type="ECO:0000256" key="7">
    <source>
        <dbReference type="ARBA" id="ARBA00023136"/>
    </source>
</evidence>
<feature type="transmembrane region" description="Helical" evidence="8">
    <location>
        <begin position="175"/>
        <end position="199"/>
    </location>
</feature>
<evidence type="ECO:0000313" key="10">
    <source>
        <dbReference type="EMBL" id="APW59774.1"/>
    </source>
</evidence>
<dbReference type="AlphaFoldDB" id="A0A1U7CLF6"/>
<dbReference type="PANTHER" id="PTHR30294:SF47">
    <property type="entry name" value="INNER MEMBRANE TRANSPORT PERMEASE YHHJ"/>
    <property type="match status" value="1"/>
</dbReference>
<evidence type="ECO:0000256" key="6">
    <source>
        <dbReference type="ARBA" id="ARBA00022989"/>
    </source>
</evidence>
<comment type="similarity">
    <text evidence="2">Belongs to the ABC-2 integral membrane protein family.</text>
</comment>
<evidence type="ECO:0000256" key="3">
    <source>
        <dbReference type="ARBA" id="ARBA00022448"/>
    </source>
</evidence>
<feature type="transmembrane region" description="Helical" evidence="8">
    <location>
        <begin position="220"/>
        <end position="244"/>
    </location>
</feature>
<organism evidence="10 11">
    <name type="scientific">Paludisphaera borealis</name>
    <dbReference type="NCBI Taxonomy" id="1387353"/>
    <lineage>
        <taxon>Bacteria</taxon>
        <taxon>Pseudomonadati</taxon>
        <taxon>Planctomycetota</taxon>
        <taxon>Planctomycetia</taxon>
        <taxon>Isosphaerales</taxon>
        <taxon>Isosphaeraceae</taxon>
        <taxon>Paludisphaera</taxon>
    </lineage>
</organism>
<feature type="transmembrane region" description="Helical" evidence="8">
    <location>
        <begin position="256"/>
        <end position="280"/>
    </location>
</feature>
<evidence type="ECO:0000313" key="11">
    <source>
        <dbReference type="Proteomes" id="UP000186309"/>
    </source>
</evidence>
<keyword evidence="7 8" id="KW-0472">Membrane</keyword>
<evidence type="ECO:0000256" key="5">
    <source>
        <dbReference type="ARBA" id="ARBA00022692"/>
    </source>
</evidence>